<evidence type="ECO:0000313" key="2">
    <source>
        <dbReference type="EMBL" id="ASK92208.1"/>
    </source>
</evidence>
<evidence type="ECO:0000256" key="1">
    <source>
        <dbReference type="SAM" id="SignalP"/>
    </source>
</evidence>
<dbReference type="Proteomes" id="UP000198357">
    <property type="component" value="Chromosome"/>
</dbReference>
<protein>
    <recommendedName>
        <fullName evidence="4">Conjugal transfer protein</fullName>
    </recommendedName>
</protein>
<evidence type="ECO:0008006" key="4">
    <source>
        <dbReference type="Google" id="ProtNLM"/>
    </source>
</evidence>
<feature type="chain" id="PRO_5044250618" description="Conjugal transfer protein" evidence="1">
    <location>
        <begin position="33"/>
        <end position="111"/>
    </location>
</feature>
<dbReference type="AlphaFoldDB" id="A0AB33CGJ7"/>
<accession>A0AB33CGJ7</accession>
<feature type="signal peptide" evidence="1">
    <location>
        <begin position="1"/>
        <end position="32"/>
    </location>
</feature>
<dbReference type="InterPro" id="IPR009989">
    <property type="entry name" value="TrbM"/>
</dbReference>
<dbReference type="EMBL" id="CP022263">
    <property type="protein sequence ID" value="ASK92208.1"/>
    <property type="molecule type" value="Genomic_DNA"/>
</dbReference>
<name>A0AB33CGJ7_XANCI</name>
<gene>
    <name evidence="2" type="ORF">XcvCFBP7111P_12445</name>
</gene>
<dbReference type="Pfam" id="PF07424">
    <property type="entry name" value="TrbM"/>
    <property type="match status" value="1"/>
</dbReference>
<keyword evidence="1" id="KW-0732">Signal</keyword>
<evidence type="ECO:0000313" key="3">
    <source>
        <dbReference type="Proteomes" id="UP000198357"/>
    </source>
</evidence>
<proteinExistence type="predicted"/>
<organism evidence="2 3">
    <name type="scientific">Xanthomonas citri pv. vignicola</name>
    <dbReference type="NCBI Taxonomy" id="473426"/>
    <lineage>
        <taxon>Bacteria</taxon>
        <taxon>Pseudomonadati</taxon>
        <taxon>Pseudomonadota</taxon>
        <taxon>Gammaproteobacteria</taxon>
        <taxon>Lysobacterales</taxon>
        <taxon>Lysobacteraceae</taxon>
        <taxon>Xanthomonas</taxon>
    </lineage>
</organism>
<sequence>MALRCLGNPGRITLLFSVLVFSGASSVSVAQAKDPCQSLMCMAGMAVSGGTSGGCDSAVSDFFGINVFKRGSFRKNATSDARKSFLEQCPGAEQNQSQIDTIISAFGGTRR</sequence>
<reference evidence="2 3" key="1">
    <citation type="submission" date="2017-06" db="EMBL/GenBank/DDBJ databases">
        <title>First complete genome sequences of Xanthomonas citri pv. vignicola strains CFBP 7111, CFBP 7112 and CFBP 7113 using long-read technology.</title>
        <authorList>
            <person name="Ruh M."/>
            <person name="Briand M."/>
            <person name="Bonneau S."/>
            <person name="Jacques M.A."/>
            <person name="Chen N.W.G."/>
        </authorList>
    </citation>
    <scope>NUCLEOTIDE SEQUENCE [LARGE SCALE GENOMIC DNA]</scope>
    <source>
        <strain evidence="2 3">CFBP7111</strain>
    </source>
</reference>